<dbReference type="SUPFAM" id="SSF52821">
    <property type="entry name" value="Rhodanese/Cell cycle control phosphatase"/>
    <property type="match status" value="2"/>
</dbReference>
<dbReference type="PANTHER" id="PTHR43084">
    <property type="entry name" value="PERSULFIDE DIOXYGENASE ETHE1"/>
    <property type="match status" value="1"/>
</dbReference>
<dbReference type="InterPro" id="IPR001279">
    <property type="entry name" value="Metallo-B-lactamas"/>
</dbReference>
<dbReference type="SMART" id="SM00450">
    <property type="entry name" value="RHOD"/>
    <property type="match status" value="2"/>
</dbReference>
<feature type="domain" description="Rhodanese" evidence="2">
    <location>
        <begin position="375"/>
        <end position="464"/>
    </location>
</feature>
<protein>
    <submittedName>
        <fullName evidence="3">Glyoxylase, beta-lactamase superfamily II</fullName>
    </submittedName>
</protein>
<dbReference type="SMART" id="SM00849">
    <property type="entry name" value="Lactamase_B"/>
    <property type="match status" value="1"/>
</dbReference>
<dbReference type="GO" id="GO:0046872">
    <property type="term" value="F:metal ion binding"/>
    <property type="evidence" value="ECO:0007669"/>
    <property type="project" value="UniProtKB-KW"/>
</dbReference>
<evidence type="ECO:0000313" key="3">
    <source>
        <dbReference type="EMBL" id="SER43520.1"/>
    </source>
</evidence>
<dbReference type="EMBL" id="FOFB01000043">
    <property type="protein sequence ID" value="SER43520.1"/>
    <property type="molecule type" value="Genomic_DNA"/>
</dbReference>
<dbReference type="STRING" id="478744.SAMN05444359_1435"/>
<dbReference type="GO" id="GO:0006749">
    <property type="term" value="P:glutathione metabolic process"/>
    <property type="evidence" value="ECO:0007669"/>
    <property type="project" value="InterPro"/>
</dbReference>
<dbReference type="FunCoup" id="A0A1H9P5Q2">
    <property type="interactions" value="2"/>
</dbReference>
<dbReference type="CDD" id="cd07724">
    <property type="entry name" value="POD-like_MBL-fold"/>
    <property type="match status" value="1"/>
</dbReference>
<dbReference type="PROSITE" id="PS50206">
    <property type="entry name" value="RHODANESE_3"/>
    <property type="match status" value="2"/>
</dbReference>
<dbReference type="Gene3D" id="3.60.15.10">
    <property type="entry name" value="Ribonuclease Z/Hydroxyacylglutathione hydrolase-like"/>
    <property type="match status" value="1"/>
</dbReference>
<evidence type="ECO:0000259" key="2">
    <source>
        <dbReference type="PROSITE" id="PS50206"/>
    </source>
</evidence>
<feature type="domain" description="Rhodanese" evidence="2">
    <location>
        <begin position="269"/>
        <end position="360"/>
    </location>
</feature>
<dbReference type="Proteomes" id="UP000199021">
    <property type="component" value="Unassembled WGS sequence"/>
</dbReference>
<dbReference type="GO" id="GO:0070813">
    <property type="term" value="P:hydrogen sulfide metabolic process"/>
    <property type="evidence" value="ECO:0007669"/>
    <property type="project" value="TreeGrafter"/>
</dbReference>
<gene>
    <name evidence="3" type="ORF">SAMN05444359_1435</name>
</gene>
<dbReference type="FunFam" id="3.60.15.10:FF:000030">
    <property type="entry name" value="Metallo-beta-lactamase family protein"/>
    <property type="match status" value="1"/>
</dbReference>
<dbReference type="RefSeq" id="WP_090173432.1">
    <property type="nucleotide sequence ID" value="NZ_FOFB01000043.1"/>
</dbReference>
<dbReference type="OrthoDB" id="9784009at2"/>
<name>A0A1H9P5Q2_9BACT</name>
<evidence type="ECO:0000256" key="1">
    <source>
        <dbReference type="ARBA" id="ARBA00022723"/>
    </source>
</evidence>
<dbReference type="InterPro" id="IPR001763">
    <property type="entry name" value="Rhodanese-like_dom"/>
</dbReference>
<organism evidence="3 4">
    <name type="scientific">Neolewinella agarilytica</name>
    <dbReference type="NCBI Taxonomy" id="478744"/>
    <lineage>
        <taxon>Bacteria</taxon>
        <taxon>Pseudomonadati</taxon>
        <taxon>Bacteroidota</taxon>
        <taxon>Saprospiria</taxon>
        <taxon>Saprospirales</taxon>
        <taxon>Lewinellaceae</taxon>
        <taxon>Neolewinella</taxon>
    </lineage>
</organism>
<dbReference type="GO" id="GO:0050313">
    <property type="term" value="F:sulfur dioxygenase activity"/>
    <property type="evidence" value="ECO:0007669"/>
    <property type="project" value="InterPro"/>
</dbReference>
<dbReference type="InterPro" id="IPR036866">
    <property type="entry name" value="RibonucZ/Hydroxyglut_hydro"/>
</dbReference>
<dbReference type="PANTHER" id="PTHR43084:SF1">
    <property type="entry name" value="PERSULFIDE DIOXYGENASE ETHE1, MITOCHONDRIAL"/>
    <property type="match status" value="1"/>
</dbReference>
<evidence type="ECO:0000313" key="4">
    <source>
        <dbReference type="Proteomes" id="UP000199021"/>
    </source>
</evidence>
<sequence>MKVEQIYTGCLAHGAYYIESAGEAVIIDPLRETKPYLEKLNKAGVKLKYILETHFHADFVSGHLDLAKATGATIVYGPMAQPDYDVYSAKDGEELKVGDVTIKVLHTPGHTMESSTFLLRDEAGKDHAIFTGDTLFLGDVGRPDLAIKQGELTKEDLAGYLFDSLRNKIMPLADDVTVYPGHGAGSACGKNLSKETVGRLGDQKQFNYALRANMTREEFVREVTAGLTPPPQYFMKNAMMNKGGYDSFDEVLAKGNHPLSPEEFEEIANAEEALVLDVRDREEFSEAHIPNSIFIGIDGQFAPWVGALIVDIKQPILLVVPEGRSEEVVTRLSRVGYDNVLGYLEGGVKSWKESGRETDAIANINADKLEELVNAGKAGRILDVRKPTEFLAEHLLAADNFPLDYINGEHFSALDRKGNYYLHCGSGYRSLIAASILRARGYGQLVNVRGGWNDIKETGLEKSDYQCPTSMSQATVDKAVEAVL</sequence>
<dbReference type="InterPro" id="IPR044528">
    <property type="entry name" value="POD-like_MBL-fold"/>
</dbReference>
<accession>A0A1H9P5Q2</accession>
<dbReference type="InterPro" id="IPR051682">
    <property type="entry name" value="Mito_Persulfide_Diox"/>
</dbReference>
<dbReference type="InParanoid" id="A0A1H9P5Q2"/>
<dbReference type="Gene3D" id="3.40.250.10">
    <property type="entry name" value="Rhodanese-like domain"/>
    <property type="match status" value="2"/>
</dbReference>
<dbReference type="CDD" id="cd00158">
    <property type="entry name" value="RHOD"/>
    <property type="match status" value="2"/>
</dbReference>
<keyword evidence="1" id="KW-0479">Metal-binding</keyword>
<dbReference type="AlphaFoldDB" id="A0A1H9P5Q2"/>
<dbReference type="InterPro" id="IPR036873">
    <property type="entry name" value="Rhodanese-like_dom_sf"/>
</dbReference>
<dbReference type="Pfam" id="PF00753">
    <property type="entry name" value="Lactamase_B"/>
    <property type="match status" value="1"/>
</dbReference>
<proteinExistence type="predicted"/>
<reference evidence="4" key="1">
    <citation type="submission" date="2016-10" db="EMBL/GenBank/DDBJ databases">
        <authorList>
            <person name="Varghese N."/>
            <person name="Submissions S."/>
        </authorList>
    </citation>
    <scope>NUCLEOTIDE SEQUENCE [LARGE SCALE GENOMIC DNA]</scope>
    <source>
        <strain evidence="4">DSM 24740</strain>
    </source>
</reference>
<keyword evidence="4" id="KW-1185">Reference proteome</keyword>
<dbReference type="Pfam" id="PF00581">
    <property type="entry name" value="Rhodanese"/>
    <property type="match status" value="2"/>
</dbReference>
<dbReference type="SUPFAM" id="SSF56281">
    <property type="entry name" value="Metallo-hydrolase/oxidoreductase"/>
    <property type="match status" value="1"/>
</dbReference>